<proteinExistence type="predicted"/>
<organism evidence="2">
    <name type="scientific">Erwinia billingiae (strain Eb661)</name>
    <dbReference type="NCBI Taxonomy" id="634500"/>
    <lineage>
        <taxon>Bacteria</taxon>
        <taxon>Pseudomonadati</taxon>
        <taxon>Pseudomonadota</taxon>
        <taxon>Gammaproteobacteria</taxon>
        <taxon>Enterobacterales</taxon>
        <taxon>Erwiniaceae</taxon>
        <taxon>Erwinia</taxon>
    </lineage>
</organism>
<keyword evidence="2" id="KW-1185">Reference proteome</keyword>
<dbReference type="AlphaFoldDB" id="D8MSF2"/>
<name>D8MSF2_ERWBE</name>
<dbReference type="GeneID" id="90514619"/>
<evidence type="ECO:0000313" key="1">
    <source>
        <dbReference type="EMBL" id="CAX59759.1"/>
    </source>
</evidence>
<dbReference type="RefSeq" id="WP_013202246.1">
    <property type="nucleotide sequence ID" value="NC_014306.1"/>
</dbReference>
<gene>
    <name evidence="1" type="ordered locus">EbC_22280</name>
</gene>
<accession>D8MSF2</accession>
<dbReference type="STRING" id="634500.EbC_22280"/>
<dbReference type="Proteomes" id="UP000008793">
    <property type="component" value="Chromosome"/>
</dbReference>
<dbReference type="HOGENOM" id="CLU_3079676_0_0_6"/>
<dbReference type="KEGG" id="ebi:EbC_22280"/>
<dbReference type="EMBL" id="FP236843">
    <property type="protein sequence ID" value="CAX59759.1"/>
    <property type="molecule type" value="Genomic_DNA"/>
</dbReference>
<reference evidence="1 2" key="1">
    <citation type="journal article" date="2010" name="BMC Genomics">
        <title>Genome comparison of the epiphytic bacteria Erwinia billingiae and E. tasmaniensis with the pear pathogen E. pyrifoliae.</title>
        <authorList>
            <person name="Kube M."/>
            <person name="Migdoll A.M."/>
            <person name="Gehring I."/>
            <person name="Heitmann K."/>
            <person name="Mayer Y."/>
            <person name="Kuhl H."/>
            <person name="Knaust F."/>
            <person name="Geider K."/>
            <person name="Reinhardt R."/>
        </authorList>
    </citation>
    <scope>NUCLEOTIDE SEQUENCE [LARGE SCALE GENOMIC DNA]</scope>
    <source>
        <strain evidence="1 2">Eb661</strain>
    </source>
</reference>
<sequence>MEQINAETNEILECNLEEFGNVEDSLESVKHHQENFMCTELGCCSIITSTLY</sequence>
<protein>
    <submittedName>
        <fullName evidence="1">Uncharacterized protein</fullName>
    </submittedName>
</protein>
<evidence type="ECO:0000313" key="2">
    <source>
        <dbReference type="Proteomes" id="UP000008793"/>
    </source>
</evidence>